<dbReference type="PANTHER" id="PTHR24365">
    <property type="entry name" value="TOLL-LIKE RECEPTOR"/>
    <property type="match status" value="1"/>
</dbReference>
<feature type="signal peptide" evidence="15">
    <location>
        <begin position="1"/>
        <end position="25"/>
    </location>
</feature>
<evidence type="ECO:0000256" key="5">
    <source>
        <dbReference type="ARBA" id="ARBA00022692"/>
    </source>
</evidence>
<feature type="transmembrane region" description="Helical" evidence="14">
    <location>
        <begin position="733"/>
        <end position="756"/>
    </location>
</feature>
<keyword evidence="4" id="KW-0433">Leucine-rich repeat</keyword>
<dbReference type="OrthoDB" id="1421090at2759"/>
<evidence type="ECO:0000256" key="7">
    <source>
        <dbReference type="ARBA" id="ARBA00022737"/>
    </source>
</evidence>
<evidence type="ECO:0000256" key="4">
    <source>
        <dbReference type="ARBA" id="ARBA00022614"/>
    </source>
</evidence>
<dbReference type="Gene3D" id="3.80.10.10">
    <property type="entry name" value="Ribonuclease Inhibitor"/>
    <property type="match status" value="4"/>
</dbReference>
<evidence type="ECO:0000256" key="10">
    <source>
        <dbReference type="ARBA" id="ARBA00023136"/>
    </source>
</evidence>
<evidence type="ECO:0000256" key="11">
    <source>
        <dbReference type="ARBA" id="ARBA00023170"/>
    </source>
</evidence>
<keyword evidence="9 14" id="KW-1133">Transmembrane helix</keyword>
<reference evidence="17" key="2">
    <citation type="submission" date="2025-09" db="UniProtKB">
        <authorList>
            <consortium name="Ensembl"/>
        </authorList>
    </citation>
    <scope>IDENTIFICATION</scope>
</reference>
<dbReference type="InterPro" id="IPR003591">
    <property type="entry name" value="Leu-rich_rpt_typical-subtyp"/>
</dbReference>
<dbReference type="SMART" id="SM00365">
    <property type="entry name" value="LRR_SD22"/>
    <property type="match status" value="5"/>
</dbReference>
<keyword evidence="18" id="KW-1185">Reference proteome</keyword>
<keyword evidence="3" id="KW-0399">Innate immunity</keyword>
<proteinExistence type="inferred from homology"/>
<protein>
    <recommendedName>
        <fullName evidence="16">TIR domain-containing protein</fullName>
    </recommendedName>
</protein>
<reference evidence="17" key="1">
    <citation type="submission" date="2025-08" db="UniProtKB">
        <authorList>
            <consortium name="Ensembl"/>
        </authorList>
    </citation>
    <scope>IDENTIFICATION</scope>
</reference>
<dbReference type="InterPro" id="IPR035897">
    <property type="entry name" value="Toll_tir_struct_dom_sf"/>
</dbReference>
<evidence type="ECO:0000313" key="18">
    <source>
        <dbReference type="Proteomes" id="UP000261480"/>
    </source>
</evidence>
<evidence type="ECO:0000256" key="1">
    <source>
        <dbReference type="ARBA" id="ARBA00004479"/>
    </source>
</evidence>
<keyword evidence="5 14" id="KW-0812">Transmembrane</keyword>
<organism evidence="17 18">
    <name type="scientific">Poecilia mexicana</name>
    <dbReference type="NCBI Taxonomy" id="48701"/>
    <lineage>
        <taxon>Eukaryota</taxon>
        <taxon>Metazoa</taxon>
        <taxon>Chordata</taxon>
        <taxon>Craniata</taxon>
        <taxon>Vertebrata</taxon>
        <taxon>Euteleostomi</taxon>
        <taxon>Actinopterygii</taxon>
        <taxon>Neopterygii</taxon>
        <taxon>Teleostei</taxon>
        <taxon>Neoteleostei</taxon>
        <taxon>Acanthomorphata</taxon>
        <taxon>Ovalentaria</taxon>
        <taxon>Atherinomorphae</taxon>
        <taxon>Cyprinodontiformes</taxon>
        <taxon>Poeciliidae</taxon>
        <taxon>Poeciliinae</taxon>
        <taxon>Poecilia</taxon>
    </lineage>
</organism>
<keyword evidence="10 14" id="KW-0472">Membrane</keyword>
<evidence type="ECO:0000256" key="3">
    <source>
        <dbReference type="ARBA" id="ARBA00022588"/>
    </source>
</evidence>
<dbReference type="Ensembl" id="ENSPMET00000018346.1">
    <property type="protein sequence ID" value="ENSPMEP00000011263.1"/>
    <property type="gene ID" value="ENSPMEG00000013317.1"/>
</dbReference>
<keyword evidence="6 15" id="KW-0732">Signal</keyword>
<evidence type="ECO:0000313" key="17">
    <source>
        <dbReference type="Ensembl" id="ENSPMEP00000011263.1"/>
    </source>
</evidence>
<evidence type="ECO:0000256" key="14">
    <source>
        <dbReference type="SAM" id="Phobius"/>
    </source>
</evidence>
<dbReference type="PROSITE" id="PS51450">
    <property type="entry name" value="LRR"/>
    <property type="match status" value="4"/>
</dbReference>
<dbReference type="GO" id="GO:0002224">
    <property type="term" value="P:toll-like receptor signaling pathway"/>
    <property type="evidence" value="ECO:0007669"/>
    <property type="project" value="TreeGrafter"/>
</dbReference>
<dbReference type="STRING" id="48701.ENSPMEP00000011263"/>
<evidence type="ECO:0000256" key="13">
    <source>
        <dbReference type="ARBA" id="ARBA00023198"/>
    </source>
</evidence>
<accession>A0A3B3X8B3</accession>
<sequence length="941" mass="108919">MAAARPPSSCFVLQILLLVVNFNLSLPYVLKKCSVCYEENPSADMALDCANRKIENVPKDIPKDAVSLNLNNNWMQKINGGDFSGMSKLRILDLTSNQIAQVDEGSFIDLMFLQTLCMGNNKLNVLMSNMFQGLSNLTVLFLNNNGIQVIHPTAFQFLTSLQTLDLGNNRLRQITDIQPILQLPQITMLGLKCNSFTSFETKDLLLNQSSNLKELDISGDSLTIFSISTPVFPYLQKIEISMCFCYKDLQWEIPDKQFLRNISYLYLGRSIFSFEGITKVLESLDSLHHLRLEALKMHVYEGLLSTICKIPTLRKLDLFNSHIKNLPVKLALCSQLTALDVRKSDVDELAQGSLGSMKHLQSLNVCDNQLKQVPHDVRSLRSIEILNLNYNYILELTCEDFENTTQLRELYLKRNRISQVDYCVFLNLESLKLLDLSFNQLMTFENNIFLPQLEILNINHNEIAFLEILDFLGFQSLKQLDLGTTFFDGMTQRSFHKVNKQENNISSRDRIWELKLLENLTIELNPRNLFSSLQTNYSRDIVVFKSMKRYTAICNIFCFPHQLADIHRAMTYLENFTAVNVFIEAPSIDMFWFNPDLKSVTFIETDFSEAGPELFLPIPNLHSLELSKCNISSLDFLVEANLTALRFLKLTDNELSVINDTVFKSFPSLTYLDLDNNPFTCNCSNARFIQWVKNNKQTQVVNAHQYKCSSSVDKGESLLLEFDVHLCWDDGRFFYFISSTCLVVLTLLTSFIYNFLWWHLTYTFHLFLAYFYDSQRRKKEVLHRFDAFVSYNVHDEGWVYREMLPVLEGEQGWRLCLHHRDFQPGKPIIENITDAIYGSRKTICVISRSYLQSEWCSREIQMASFRLFDEQKDVLILLFLEEIPARHLSPYYRMRKLVKKRTYLSWPQAAEHPGVFWQNVQRALQAGDSENTDLLIGPAGW</sequence>
<dbReference type="FunFam" id="3.40.50.10140:FF:000001">
    <property type="entry name" value="Toll-like receptor 2"/>
    <property type="match status" value="1"/>
</dbReference>
<dbReference type="FunFam" id="3.80.10.10:FF:000770">
    <property type="entry name" value="Uncharacterized protein"/>
    <property type="match status" value="1"/>
</dbReference>
<dbReference type="KEGG" id="pmei:106934234"/>
<dbReference type="PANTHER" id="PTHR24365:SF522">
    <property type="entry name" value="LOW QUALITY PROTEIN: TOLL-LIKE RECEPTOR 13-RELATED"/>
    <property type="match status" value="1"/>
</dbReference>
<dbReference type="PROSITE" id="PS50104">
    <property type="entry name" value="TIR"/>
    <property type="match status" value="1"/>
</dbReference>
<dbReference type="InterPro" id="IPR032675">
    <property type="entry name" value="LRR_dom_sf"/>
</dbReference>
<keyword evidence="12" id="KW-0325">Glycoprotein</keyword>
<dbReference type="GO" id="GO:0005886">
    <property type="term" value="C:plasma membrane"/>
    <property type="evidence" value="ECO:0007669"/>
    <property type="project" value="TreeGrafter"/>
</dbReference>
<dbReference type="SMART" id="SM00369">
    <property type="entry name" value="LRR_TYP"/>
    <property type="match status" value="11"/>
</dbReference>
<dbReference type="InterPro" id="IPR000157">
    <property type="entry name" value="TIR_dom"/>
</dbReference>
<dbReference type="GeneID" id="106934234"/>
<feature type="chain" id="PRO_5017355937" description="TIR domain-containing protein" evidence="15">
    <location>
        <begin position="26"/>
        <end position="941"/>
    </location>
</feature>
<comment type="similarity">
    <text evidence="2">Belongs to the Toll-like receptor family.</text>
</comment>
<feature type="domain" description="TIR" evidence="16">
    <location>
        <begin position="783"/>
        <end position="924"/>
    </location>
</feature>
<evidence type="ECO:0000256" key="12">
    <source>
        <dbReference type="ARBA" id="ARBA00023180"/>
    </source>
</evidence>
<evidence type="ECO:0000256" key="2">
    <source>
        <dbReference type="ARBA" id="ARBA00009634"/>
    </source>
</evidence>
<dbReference type="AlphaFoldDB" id="A0A3B3X8B3"/>
<evidence type="ECO:0000256" key="6">
    <source>
        <dbReference type="ARBA" id="ARBA00022729"/>
    </source>
</evidence>
<evidence type="ECO:0000256" key="8">
    <source>
        <dbReference type="ARBA" id="ARBA00022859"/>
    </source>
</evidence>
<dbReference type="Proteomes" id="UP000261480">
    <property type="component" value="Unplaced"/>
</dbReference>
<dbReference type="RefSeq" id="XP_014869487.1">
    <property type="nucleotide sequence ID" value="XM_015014001.1"/>
</dbReference>
<evidence type="ECO:0000256" key="9">
    <source>
        <dbReference type="ARBA" id="ARBA00022989"/>
    </source>
</evidence>
<dbReference type="Pfam" id="PF01582">
    <property type="entry name" value="TIR"/>
    <property type="match status" value="1"/>
</dbReference>
<dbReference type="GO" id="GO:0045087">
    <property type="term" value="P:innate immune response"/>
    <property type="evidence" value="ECO:0007669"/>
    <property type="project" value="UniProtKB-KW"/>
</dbReference>
<comment type="subcellular location">
    <subcellularLocation>
        <location evidence="1">Membrane</location>
        <topology evidence="1">Single-pass type I membrane protein</topology>
    </subcellularLocation>
</comment>
<dbReference type="SUPFAM" id="SSF52058">
    <property type="entry name" value="L domain-like"/>
    <property type="match status" value="2"/>
</dbReference>
<keyword evidence="7" id="KW-0677">Repeat</keyword>
<evidence type="ECO:0000256" key="15">
    <source>
        <dbReference type="SAM" id="SignalP"/>
    </source>
</evidence>
<keyword evidence="11" id="KW-0675">Receptor</keyword>
<dbReference type="SMART" id="SM00255">
    <property type="entry name" value="TIR"/>
    <property type="match status" value="1"/>
</dbReference>
<name>A0A3B3X8B3_9TELE</name>
<dbReference type="InterPro" id="IPR001611">
    <property type="entry name" value="Leu-rich_rpt"/>
</dbReference>
<dbReference type="Gene3D" id="3.40.50.10140">
    <property type="entry name" value="Toll/interleukin-1 receptor homology (TIR) domain"/>
    <property type="match status" value="1"/>
</dbReference>
<dbReference type="RefSeq" id="XP_014869486.1">
    <property type="nucleotide sequence ID" value="XM_015014000.1"/>
</dbReference>
<keyword evidence="13" id="KW-0395">Inflammatory response</keyword>
<keyword evidence="8" id="KW-0391">Immunity</keyword>
<dbReference type="GO" id="GO:0038023">
    <property type="term" value="F:signaling receptor activity"/>
    <property type="evidence" value="ECO:0007669"/>
    <property type="project" value="TreeGrafter"/>
</dbReference>
<dbReference type="SUPFAM" id="SSF52200">
    <property type="entry name" value="Toll/Interleukin receptor TIR domain"/>
    <property type="match status" value="1"/>
</dbReference>
<dbReference type="Pfam" id="PF13855">
    <property type="entry name" value="LRR_8"/>
    <property type="match status" value="4"/>
</dbReference>
<evidence type="ECO:0000259" key="16">
    <source>
        <dbReference type="PROSITE" id="PS50104"/>
    </source>
</evidence>
<dbReference type="GO" id="GO:0006954">
    <property type="term" value="P:inflammatory response"/>
    <property type="evidence" value="ECO:0007669"/>
    <property type="project" value="UniProtKB-KW"/>
</dbReference>
<dbReference type="PRINTS" id="PR01537">
    <property type="entry name" value="INTRLKN1R1F"/>
</dbReference>